<keyword evidence="1" id="KW-0472">Membrane</keyword>
<comment type="caution">
    <text evidence="3">The sequence shown here is derived from an EMBL/GenBank/DDBJ whole genome shotgun (WGS) entry which is preliminary data.</text>
</comment>
<dbReference type="InterPro" id="IPR056087">
    <property type="entry name" value="DUF7670"/>
</dbReference>
<feature type="transmembrane region" description="Helical" evidence="1">
    <location>
        <begin position="67"/>
        <end position="85"/>
    </location>
</feature>
<gene>
    <name evidence="3" type="ORF">GH807_04595</name>
</gene>
<dbReference type="Proteomes" id="UP000653358">
    <property type="component" value="Unassembled WGS sequence"/>
</dbReference>
<keyword evidence="1" id="KW-1133">Transmembrane helix</keyword>
<organism evidence="3 4">
    <name type="scientific">Acetobacterium tundrae</name>
    <dbReference type="NCBI Taxonomy" id="132932"/>
    <lineage>
        <taxon>Bacteria</taxon>
        <taxon>Bacillati</taxon>
        <taxon>Bacillota</taxon>
        <taxon>Clostridia</taxon>
        <taxon>Eubacteriales</taxon>
        <taxon>Eubacteriaceae</taxon>
        <taxon>Acetobacterium</taxon>
    </lineage>
</organism>
<protein>
    <recommendedName>
        <fullName evidence="2">DUF7670 domain-containing protein</fullName>
    </recommendedName>
</protein>
<name>A0ABR6WIK5_9FIRM</name>
<sequence>MARKINGFIYWTPRILSILFVIFIGLFSLDVITPELSIGEIIQGLLIHNVPTFALIIILAIAWKFEIIGGIAFIVAGIAYIIMALQGGIPWYIAISWSLTIAGPAILIGILFLLNWHLKRKT</sequence>
<evidence type="ECO:0000313" key="4">
    <source>
        <dbReference type="Proteomes" id="UP000653358"/>
    </source>
</evidence>
<feature type="transmembrane region" description="Helical" evidence="1">
    <location>
        <begin position="7"/>
        <end position="29"/>
    </location>
</feature>
<dbReference type="Pfam" id="PF24709">
    <property type="entry name" value="DUF7670"/>
    <property type="match status" value="1"/>
</dbReference>
<proteinExistence type="predicted"/>
<evidence type="ECO:0000256" key="1">
    <source>
        <dbReference type="SAM" id="Phobius"/>
    </source>
</evidence>
<dbReference type="RefSeq" id="WP_148603283.1">
    <property type="nucleotide sequence ID" value="NZ_RXYB01000007.1"/>
</dbReference>
<dbReference type="EMBL" id="WJBB01000004">
    <property type="protein sequence ID" value="MBC3796329.1"/>
    <property type="molecule type" value="Genomic_DNA"/>
</dbReference>
<keyword evidence="4" id="KW-1185">Reference proteome</keyword>
<feature type="transmembrane region" description="Helical" evidence="1">
    <location>
        <begin position="91"/>
        <end position="114"/>
    </location>
</feature>
<feature type="domain" description="DUF7670" evidence="2">
    <location>
        <begin position="4"/>
        <end position="121"/>
    </location>
</feature>
<feature type="transmembrane region" description="Helical" evidence="1">
    <location>
        <begin position="41"/>
        <end position="60"/>
    </location>
</feature>
<evidence type="ECO:0000313" key="3">
    <source>
        <dbReference type="EMBL" id="MBC3796329.1"/>
    </source>
</evidence>
<accession>A0ABR6WIK5</accession>
<evidence type="ECO:0000259" key="2">
    <source>
        <dbReference type="Pfam" id="PF24709"/>
    </source>
</evidence>
<reference evidence="3 4" key="1">
    <citation type="journal article" date="2020" name="mSystems">
        <title>Defining Genomic and Predicted Metabolic Features of the Acetobacterium Genus.</title>
        <authorList>
            <person name="Ross D.E."/>
            <person name="Marshall C.W."/>
            <person name="Gulliver D."/>
            <person name="May H.D."/>
            <person name="Norman R.S."/>
        </authorList>
    </citation>
    <scope>NUCLEOTIDE SEQUENCE [LARGE SCALE GENOMIC DNA]</scope>
    <source>
        <strain evidence="3 4">DSM 9173</strain>
    </source>
</reference>
<keyword evidence="1" id="KW-0812">Transmembrane</keyword>